<dbReference type="RefSeq" id="XP_020048683.1">
    <property type="nucleotide sequence ID" value="XM_020189076.1"/>
</dbReference>
<gene>
    <name evidence="1" type="ORF">ASCRUDRAFT_134500</name>
</gene>
<evidence type="ECO:0000313" key="2">
    <source>
        <dbReference type="Proteomes" id="UP000095038"/>
    </source>
</evidence>
<dbReference type="Proteomes" id="UP000095038">
    <property type="component" value="Unassembled WGS sequence"/>
</dbReference>
<name>A0A1D2VL77_9ASCO</name>
<accession>A0A1D2VL77</accession>
<sequence>MKRTMRRNLNAVRNAVRNVIVEPKLWILNPKKDIKRFKNFRVKMLPIVQLRI</sequence>
<dbReference type="InParanoid" id="A0A1D2VL77"/>
<evidence type="ECO:0000313" key="1">
    <source>
        <dbReference type="EMBL" id="ODV62376.1"/>
    </source>
</evidence>
<dbReference type="AlphaFoldDB" id="A0A1D2VL77"/>
<organism evidence="1 2">
    <name type="scientific">Ascoidea rubescens DSM 1968</name>
    <dbReference type="NCBI Taxonomy" id="1344418"/>
    <lineage>
        <taxon>Eukaryota</taxon>
        <taxon>Fungi</taxon>
        <taxon>Dikarya</taxon>
        <taxon>Ascomycota</taxon>
        <taxon>Saccharomycotina</taxon>
        <taxon>Saccharomycetes</taxon>
        <taxon>Ascoideaceae</taxon>
        <taxon>Ascoidea</taxon>
    </lineage>
</organism>
<keyword evidence="2" id="KW-1185">Reference proteome</keyword>
<dbReference type="EMBL" id="KV454477">
    <property type="protein sequence ID" value="ODV62376.1"/>
    <property type="molecule type" value="Genomic_DNA"/>
</dbReference>
<proteinExistence type="predicted"/>
<dbReference type="GeneID" id="30962712"/>
<reference evidence="2" key="1">
    <citation type="submission" date="2016-05" db="EMBL/GenBank/DDBJ databases">
        <title>Comparative genomics of biotechnologically important yeasts.</title>
        <authorList>
            <consortium name="DOE Joint Genome Institute"/>
            <person name="Riley R."/>
            <person name="Haridas S."/>
            <person name="Wolfe K.H."/>
            <person name="Lopes M.R."/>
            <person name="Hittinger C.T."/>
            <person name="Goker M."/>
            <person name="Salamov A."/>
            <person name="Wisecaver J."/>
            <person name="Long T.M."/>
            <person name="Aerts A.L."/>
            <person name="Barry K."/>
            <person name="Choi C."/>
            <person name="Clum A."/>
            <person name="Coughlan A.Y."/>
            <person name="Deshpande S."/>
            <person name="Douglass A.P."/>
            <person name="Hanson S.J."/>
            <person name="Klenk H.-P."/>
            <person name="Labutti K."/>
            <person name="Lapidus A."/>
            <person name="Lindquist E."/>
            <person name="Lipzen A."/>
            <person name="Meier-Kolthoff J.P."/>
            <person name="Ohm R.A."/>
            <person name="Otillar R.P."/>
            <person name="Pangilinan J."/>
            <person name="Peng Y."/>
            <person name="Rokas A."/>
            <person name="Rosa C.A."/>
            <person name="Scheuner C."/>
            <person name="Sibirny A.A."/>
            <person name="Slot J.C."/>
            <person name="Stielow J.B."/>
            <person name="Sun H."/>
            <person name="Kurtzman C.P."/>
            <person name="Blackwell M."/>
            <person name="Grigoriev I.V."/>
            <person name="Jeffries T.W."/>
        </authorList>
    </citation>
    <scope>NUCLEOTIDE SEQUENCE [LARGE SCALE GENOMIC DNA]</scope>
    <source>
        <strain evidence="2">DSM 1968</strain>
    </source>
</reference>
<protein>
    <submittedName>
        <fullName evidence="1">Uncharacterized protein</fullName>
    </submittedName>
</protein>